<dbReference type="PANTHER" id="PTHR46320:SF1">
    <property type="entry name" value="GLYCEROPHOSPHODIESTER PHOSPHODIESTERASE 1"/>
    <property type="match status" value="1"/>
</dbReference>
<dbReference type="CDD" id="cd08566">
    <property type="entry name" value="GDPD_AtGDE_like"/>
    <property type="match status" value="1"/>
</dbReference>
<dbReference type="PANTHER" id="PTHR46320">
    <property type="entry name" value="GLYCEROPHOSPHODIESTER PHOSPHODIESTERASE 1"/>
    <property type="match status" value="1"/>
</dbReference>
<gene>
    <name evidence="3" type="ORF">ABR189_02170</name>
</gene>
<name>A0ABV2SZD9_9BACT</name>
<comment type="caution">
    <text evidence="3">The sequence shown here is derived from an EMBL/GenBank/DDBJ whole genome shotgun (WGS) entry which is preliminary data.</text>
</comment>
<keyword evidence="1" id="KW-0732">Signal</keyword>
<evidence type="ECO:0000259" key="2">
    <source>
        <dbReference type="PROSITE" id="PS51704"/>
    </source>
</evidence>
<evidence type="ECO:0000256" key="1">
    <source>
        <dbReference type="SAM" id="SignalP"/>
    </source>
</evidence>
<dbReference type="Pfam" id="PF03009">
    <property type="entry name" value="GDPD"/>
    <property type="match status" value="1"/>
</dbReference>
<protein>
    <submittedName>
        <fullName evidence="3">Glycerophosphodiester phosphodiesterase family protein</fullName>
    </submittedName>
</protein>
<dbReference type="PROSITE" id="PS50007">
    <property type="entry name" value="PIPLC_X_DOMAIN"/>
    <property type="match status" value="1"/>
</dbReference>
<feature type="domain" description="GP-PDE" evidence="2">
    <location>
        <begin position="45"/>
        <end position="285"/>
    </location>
</feature>
<accession>A0ABV2SZD9</accession>
<dbReference type="Gene3D" id="3.20.20.190">
    <property type="entry name" value="Phosphatidylinositol (PI) phosphodiesterase"/>
    <property type="match status" value="1"/>
</dbReference>
<dbReference type="Proteomes" id="UP001549749">
    <property type="component" value="Unassembled WGS sequence"/>
</dbReference>
<dbReference type="InterPro" id="IPR030395">
    <property type="entry name" value="GP_PDE_dom"/>
</dbReference>
<keyword evidence="4" id="KW-1185">Reference proteome</keyword>
<feature type="chain" id="PRO_5047379437" evidence="1">
    <location>
        <begin position="21"/>
        <end position="292"/>
    </location>
</feature>
<proteinExistence type="predicted"/>
<evidence type="ECO:0000313" key="4">
    <source>
        <dbReference type="Proteomes" id="UP001549749"/>
    </source>
</evidence>
<evidence type="ECO:0000313" key="3">
    <source>
        <dbReference type="EMBL" id="MET6996150.1"/>
    </source>
</evidence>
<dbReference type="EMBL" id="JBEXAC010000001">
    <property type="protein sequence ID" value="MET6996150.1"/>
    <property type="molecule type" value="Genomic_DNA"/>
</dbReference>
<sequence>MKQYCFLLLFLCSSWLSLDAQVVAKPAKVNLKQILKDFHQRPDYVMVAAHRAAHNKYPENSLAAIRETIRIGADIVELDVRETKDSVLVIMHDRTITRTTGQPGEVSSYTYAELQKFPLLHNGQPTAERIPTFKEALLLAKGHIIVDIDFKADSREAAQKTYALLKETQTIQQVLFFIYDHQDAPFLQGLDKQLPIMPRAHNAAETDTILQMGKFPVVHADPSFYTDSLMLQIRKAGSRVWMNALGKFDAMEKATPDAGFTALLDQFKYTNVIQTDFPEELLRYLRKRGLHR</sequence>
<reference evidence="3 4" key="1">
    <citation type="submission" date="2024-06" db="EMBL/GenBank/DDBJ databases">
        <title>Chitinophaga defluvii sp. nov., isolated from municipal sewage.</title>
        <authorList>
            <person name="Zhang L."/>
        </authorList>
    </citation>
    <scope>NUCLEOTIDE SEQUENCE [LARGE SCALE GENOMIC DNA]</scope>
    <source>
        <strain evidence="3 4">H8</strain>
    </source>
</reference>
<dbReference type="InterPro" id="IPR017946">
    <property type="entry name" value="PLC-like_Pdiesterase_TIM-brl"/>
</dbReference>
<dbReference type="SUPFAM" id="SSF51695">
    <property type="entry name" value="PLC-like phosphodiesterases"/>
    <property type="match status" value="1"/>
</dbReference>
<dbReference type="PROSITE" id="PS51704">
    <property type="entry name" value="GP_PDE"/>
    <property type="match status" value="1"/>
</dbReference>
<organism evidence="3 4">
    <name type="scientific">Chitinophaga defluvii</name>
    <dbReference type="NCBI Taxonomy" id="3163343"/>
    <lineage>
        <taxon>Bacteria</taxon>
        <taxon>Pseudomonadati</taxon>
        <taxon>Bacteroidota</taxon>
        <taxon>Chitinophagia</taxon>
        <taxon>Chitinophagales</taxon>
        <taxon>Chitinophagaceae</taxon>
        <taxon>Chitinophaga</taxon>
    </lineage>
</organism>
<dbReference type="RefSeq" id="WP_354658798.1">
    <property type="nucleotide sequence ID" value="NZ_JBEXAC010000001.1"/>
</dbReference>
<feature type="signal peptide" evidence="1">
    <location>
        <begin position="1"/>
        <end position="20"/>
    </location>
</feature>